<keyword evidence="7" id="KW-0255">Endonuclease</keyword>
<evidence type="ECO:0000259" key="6">
    <source>
        <dbReference type="SMART" id="SM00892"/>
    </source>
</evidence>
<feature type="domain" description="DNA/RNA non-specific endonuclease/pyrophosphatase/phosphodiesterase" evidence="6">
    <location>
        <begin position="104"/>
        <end position="331"/>
    </location>
</feature>
<dbReference type="SMART" id="SM00477">
    <property type="entry name" value="NUC"/>
    <property type="match status" value="1"/>
</dbReference>
<evidence type="ECO:0000259" key="5">
    <source>
        <dbReference type="SMART" id="SM00477"/>
    </source>
</evidence>
<keyword evidence="7" id="KW-0540">Nuclease</keyword>
<dbReference type="GO" id="GO:0003676">
    <property type="term" value="F:nucleic acid binding"/>
    <property type="evidence" value="ECO:0007669"/>
    <property type="project" value="InterPro"/>
</dbReference>
<dbReference type="GO" id="GO:0005743">
    <property type="term" value="C:mitochondrial inner membrane"/>
    <property type="evidence" value="ECO:0007669"/>
    <property type="project" value="TreeGrafter"/>
</dbReference>
<gene>
    <name evidence="7" type="ORF">AKO1_001643</name>
</gene>
<name>A0AAW2ZDH8_9EUKA</name>
<keyword evidence="3" id="KW-0479">Metal-binding</keyword>
<evidence type="ECO:0000256" key="3">
    <source>
        <dbReference type="PIRSR" id="PIRSR640255-2"/>
    </source>
</evidence>
<dbReference type="GO" id="GO:0005634">
    <property type="term" value="C:nucleus"/>
    <property type="evidence" value="ECO:0007669"/>
    <property type="project" value="TreeGrafter"/>
</dbReference>
<feature type="region of interest" description="Disordered" evidence="4">
    <location>
        <begin position="125"/>
        <end position="155"/>
    </location>
</feature>
<keyword evidence="8" id="KW-1185">Reference proteome</keyword>
<evidence type="ECO:0000313" key="7">
    <source>
        <dbReference type="EMBL" id="KAL0486682.1"/>
    </source>
</evidence>
<accession>A0AAW2ZDH8</accession>
<dbReference type="Pfam" id="PF01223">
    <property type="entry name" value="Endonuclease_NS"/>
    <property type="match status" value="1"/>
</dbReference>
<dbReference type="GO" id="GO:0046872">
    <property type="term" value="F:metal ion binding"/>
    <property type="evidence" value="ECO:0007669"/>
    <property type="project" value="UniProtKB-KW"/>
</dbReference>
<dbReference type="GO" id="GO:0000014">
    <property type="term" value="F:single-stranded DNA endodeoxyribonuclease activity"/>
    <property type="evidence" value="ECO:0007669"/>
    <property type="project" value="TreeGrafter"/>
</dbReference>
<evidence type="ECO:0000256" key="4">
    <source>
        <dbReference type="SAM" id="MobiDB-lite"/>
    </source>
</evidence>
<keyword evidence="7" id="KW-0378">Hydrolase</keyword>
<feature type="active site" description="Proton acceptor" evidence="2">
    <location>
        <position position="171"/>
    </location>
</feature>
<protein>
    <submittedName>
        <fullName evidence="7">Mitochondrial endonuclease G</fullName>
    </submittedName>
</protein>
<dbReference type="SUPFAM" id="SSF54060">
    <property type="entry name" value="His-Me finger endonucleases"/>
    <property type="match status" value="1"/>
</dbReference>
<comment type="caution">
    <text evidence="7">The sequence shown here is derived from an EMBL/GenBank/DDBJ whole genome shotgun (WGS) entry which is preliminary data.</text>
</comment>
<evidence type="ECO:0000313" key="8">
    <source>
        <dbReference type="Proteomes" id="UP001431209"/>
    </source>
</evidence>
<evidence type="ECO:0000256" key="2">
    <source>
        <dbReference type="PIRSR" id="PIRSR640255-1"/>
    </source>
</evidence>
<dbReference type="Proteomes" id="UP001431209">
    <property type="component" value="Unassembled WGS sequence"/>
</dbReference>
<sequence>MRRLALASIISGVVTGVAATTYVYEGLVQKNFETHSIALKKAERETLNLSEEIQKKEQHFIEQYNVEIEREKKLREQHPILNFGLPNSYENYVLKEDTPPTIHVFRKYISEVDFAKKTPKWVANTIYPKQPNNPDINRKNSEFKQDPDGSVPVPFRSSNDDYWNSGYHRGHMIPAGDLYTADVQLSLDETFYLTNNIVPQNGRNNSGYWRRLEQFVRKLPSQTGAPVHVITGPLYLPSGKENLPEDPKRRSKVTGEVRYPVIGENQVHVPTHLFKVILAENSSNQNDPSLTAFLIPNEPVPSDTPLRQFEVDVKKLEKLSGLLFFQRARLVTARNVDVVEKDSDSYAPNTQPTEDHSLSSPQQFILRLPSVCDRLPGGKCQLSKEDPSLEYMFEINDATTVEEVDKIWKEHQDAKIDVHDWTKSAYERKKEYFDRKAKEKLALVSNEASSPTIQS</sequence>
<dbReference type="InterPro" id="IPR044929">
    <property type="entry name" value="DNA/RNA_non-sp_Endonuclease_sf"/>
</dbReference>
<dbReference type="GO" id="GO:0004521">
    <property type="term" value="F:RNA endonuclease activity"/>
    <property type="evidence" value="ECO:0007669"/>
    <property type="project" value="TreeGrafter"/>
</dbReference>
<dbReference type="Gene3D" id="3.40.570.10">
    <property type="entry name" value="Extracellular Endonuclease, subunit A"/>
    <property type="match status" value="1"/>
</dbReference>
<dbReference type="InterPro" id="IPR044925">
    <property type="entry name" value="His-Me_finger_sf"/>
</dbReference>
<proteinExistence type="inferred from homology"/>
<comment type="similarity">
    <text evidence="1">Belongs to the DNA/RNA non-specific endonuclease family.</text>
</comment>
<dbReference type="InterPro" id="IPR040255">
    <property type="entry name" value="Non-specific_endonuclease"/>
</dbReference>
<organism evidence="7 8">
    <name type="scientific">Acrasis kona</name>
    <dbReference type="NCBI Taxonomy" id="1008807"/>
    <lineage>
        <taxon>Eukaryota</taxon>
        <taxon>Discoba</taxon>
        <taxon>Heterolobosea</taxon>
        <taxon>Tetramitia</taxon>
        <taxon>Eutetramitia</taxon>
        <taxon>Acrasidae</taxon>
        <taxon>Acrasis</taxon>
    </lineage>
</organism>
<feature type="domain" description="ENPP1-3/EXOG-like endonuclease/phosphodiesterase" evidence="5">
    <location>
        <begin position="105"/>
        <end position="331"/>
    </location>
</feature>
<evidence type="ECO:0000256" key="1">
    <source>
        <dbReference type="ARBA" id="ARBA00010052"/>
    </source>
</evidence>
<dbReference type="InterPro" id="IPR001604">
    <property type="entry name" value="Endo_G_ENPP1-like_dom"/>
</dbReference>
<dbReference type="SMART" id="SM00892">
    <property type="entry name" value="Endonuclease_NS"/>
    <property type="match status" value="1"/>
</dbReference>
<feature type="compositionally biased region" description="Basic and acidic residues" evidence="4">
    <location>
        <begin position="136"/>
        <end position="147"/>
    </location>
</feature>
<dbReference type="PANTHER" id="PTHR13966">
    <property type="entry name" value="ENDONUCLEASE RELATED"/>
    <property type="match status" value="1"/>
</dbReference>
<reference evidence="7 8" key="1">
    <citation type="submission" date="2024-03" db="EMBL/GenBank/DDBJ databases">
        <title>The Acrasis kona genome and developmental transcriptomes reveal deep origins of eukaryotic multicellular pathways.</title>
        <authorList>
            <person name="Sheikh S."/>
            <person name="Fu C.-J."/>
            <person name="Brown M.W."/>
            <person name="Baldauf S.L."/>
        </authorList>
    </citation>
    <scope>NUCLEOTIDE SEQUENCE [LARGE SCALE GENOMIC DNA]</scope>
    <source>
        <strain evidence="7 8">ATCC MYA-3509</strain>
    </source>
</reference>
<dbReference type="EMBL" id="JAOPGA020001255">
    <property type="protein sequence ID" value="KAL0486682.1"/>
    <property type="molecule type" value="Genomic_DNA"/>
</dbReference>
<dbReference type="InterPro" id="IPR020821">
    <property type="entry name" value="ENPP1-3/EXOG-like_nuc-like"/>
</dbReference>
<dbReference type="AlphaFoldDB" id="A0AAW2ZDH8"/>
<feature type="binding site" evidence="3">
    <location>
        <position position="205"/>
    </location>
    <ligand>
        <name>Mg(2+)</name>
        <dbReference type="ChEBI" id="CHEBI:18420"/>
        <note>catalytic</note>
    </ligand>
</feature>
<dbReference type="PANTHER" id="PTHR13966:SF5">
    <property type="entry name" value="ENDONUCLEASE G, MITOCHONDRIAL"/>
    <property type="match status" value="1"/>
</dbReference>
<dbReference type="CDD" id="cd00091">
    <property type="entry name" value="NUC"/>
    <property type="match status" value="1"/>
</dbReference>